<dbReference type="HOGENOM" id="CLU_3250222_0_0_6"/>
<dbReference type="Proteomes" id="UP000008555">
    <property type="component" value="Chromosome"/>
</dbReference>
<dbReference type="KEGG" id="cbd:CBUD_1939"/>
<gene>
    <name evidence="1" type="ordered locus">CBUD_1939</name>
</gene>
<evidence type="ECO:0000313" key="1">
    <source>
        <dbReference type="EMBL" id="ABS78244.1"/>
    </source>
</evidence>
<organism evidence="1 2">
    <name type="scientific">Coxiella burnetii (strain Dugway 5J108-111)</name>
    <dbReference type="NCBI Taxonomy" id="434922"/>
    <lineage>
        <taxon>Bacteria</taxon>
        <taxon>Pseudomonadati</taxon>
        <taxon>Pseudomonadota</taxon>
        <taxon>Gammaproteobacteria</taxon>
        <taxon>Legionellales</taxon>
        <taxon>Coxiellaceae</taxon>
        <taxon>Coxiella</taxon>
    </lineage>
</organism>
<dbReference type="AlphaFoldDB" id="A9KEN2"/>
<name>A9KEN2_COXBN</name>
<evidence type="ECO:0000313" key="2">
    <source>
        <dbReference type="Proteomes" id="UP000008555"/>
    </source>
</evidence>
<reference evidence="1 2" key="1">
    <citation type="journal article" date="2009" name="Infect. Immun.">
        <title>Comparative genomics reveal extensive transposon-mediated genomic plasticity and diversity among potential effector proteins within the genus Coxiella.</title>
        <authorList>
            <person name="Beare P.A."/>
            <person name="Unsworth N."/>
            <person name="Andoh M."/>
            <person name="Voth D.E."/>
            <person name="Omsland A."/>
            <person name="Gilk S.D."/>
            <person name="Williams K.P."/>
            <person name="Sobral B.W."/>
            <person name="Kupko J.J.III."/>
            <person name="Porcella S.F."/>
            <person name="Samuel J.E."/>
            <person name="Heinzen R.A."/>
        </authorList>
    </citation>
    <scope>NUCLEOTIDE SEQUENCE [LARGE SCALE GENOMIC DNA]</scope>
    <source>
        <strain evidence="1 2">Dugway 5J108-111</strain>
    </source>
</reference>
<dbReference type="EMBL" id="CP000733">
    <property type="protein sequence ID" value="ABS78244.1"/>
    <property type="molecule type" value="Genomic_DNA"/>
</dbReference>
<sequence>MIKYLIFKRSLTKMHLGGLSLRSPTAKIPDGLGFYARIKNPG</sequence>
<accession>A9KEN2</accession>
<protein>
    <submittedName>
        <fullName evidence="1">Uncharacterized protein</fullName>
    </submittedName>
</protein>
<proteinExistence type="predicted"/>